<sequence>MRHNSCCYEPTHLILLTLRSFTSFCPLRLRVHLEFCVAASNNMSTTTAQTELASVCKNIQSALSKIQETSAKRHDQEQRLISSVASAKCLAGIFSVYPPTNDEVVQVLKSSGEEEQVEVECLQRYRQFVEAKRDCFTAVEADMCTVSKEITNIFGANEKTEVPTNGDYRLGVEENQCEAELLHLFRLWRTVVCLHDLVLAPLLKRGLDVPRYELQCTNADEERSYARELALRNAVADTQAMLFEVQKRLRDLTMEAEALRITAESTTLLRFQDSATVLISDERDEALAASIRQGLHELQQSSERLRRKKVAVDEDAASLMEKVRNLNSQIAICNCSIEAFSQNSREAADDANGLVRAKTDALRTLHRKAQEYAAEQELLERDIGNYEQLCSLLMERAANDDSKVKLTVAAEQAYHSLLSEEKIQQEKLTRVQLSIESLESEVRDASTERQRILGEVQYLSKLVSNATVVKRVLARAGEECDPVRKVTVIDDYLRFVQKARLERHGFYE</sequence>
<feature type="coiled-coil region" evidence="1">
    <location>
        <begin position="362"/>
        <end position="389"/>
    </location>
</feature>
<keyword evidence="1" id="KW-0175">Coiled coil</keyword>
<reference evidence="2 3" key="1">
    <citation type="submission" date="2018-09" db="EMBL/GenBank/DDBJ databases">
        <authorList>
            <person name="Peiro R."/>
            <person name="Begona"/>
            <person name="Cbmso G."/>
            <person name="Lopez M."/>
            <person name="Gonzalez S."/>
        </authorList>
    </citation>
    <scope>NUCLEOTIDE SEQUENCE [LARGE SCALE GENOMIC DNA]</scope>
</reference>
<evidence type="ECO:0000313" key="2">
    <source>
        <dbReference type="EMBL" id="SYZ66104.1"/>
    </source>
</evidence>
<evidence type="ECO:0000256" key="1">
    <source>
        <dbReference type="SAM" id="Coils"/>
    </source>
</evidence>
<feature type="coiled-coil region" evidence="1">
    <location>
        <begin position="428"/>
        <end position="455"/>
    </location>
</feature>
<dbReference type="AlphaFoldDB" id="A0A3P3Z7H4"/>
<gene>
    <name evidence="2" type="ORF">LBRM2904_23.1350</name>
</gene>
<evidence type="ECO:0000313" key="3">
    <source>
        <dbReference type="Proteomes" id="UP000319462"/>
    </source>
</evidence>
<dbReference type="EMBL" id="LS997622">
    <property type="protein sequence ID" value="SYZ66104.1"/>
    <property type="molecule type" value="Genomic_DNA"/>
</dbReference>
<accession>A0A3P3Z7H4</accession>
<proteinExistence type="predicted"/>
<name>A0A3P3Z7H4_LEIBR</name>
<dbReference type="Proteomes" id="UP000319462">
    <property type="component" value="Chromosome 23"/>
</dbReference>
<protein>
    <submittedName>
        <fullName evidence="2">Hypothetical_protein</fullName>
    </submittedName>
</protein>
<organism evidence="2 3">
    <name type="scientific">Leishmania braziliensis MHOM/BR/75/M2904</name>
    <dbReference type="NCBI Taxonomy" id="420245"/>
    <lineage>
        <taxon>Eukaryota</taxon>
        <taxon>Discoba</taxon>
        <taxon>Euglenozoa</taxon>
        <taxon>Kinetoplastea</taxon>
        <taxon>Metakinetoplastina</taxon>
        <taxon>Trypanosomatida</taxon>
        <taxon>Trypanosomatidae</taxon>
        <taxon>Leishmaniinae</taxon>
        <taxon>Leishmania</taxon>
        <taxon>Leishmania braziliensis species complex</taxon>
    </lineage>
</organism>